<dbReference type="AlphaFoldDB" id="A0AAV4UNV5"/>
<keyword evidence="2" id="KW-1185">Reference proteome</keyword>
<protein>
    <submittedName>
        <fullName evidence="1">Uncharacterized protein</fullName>
    </submittedName>
</protein>
<accession>A0AAV4UNV5</accession>
<evidence type="ECO:0000313" key="2">
    <source>
        <dbReference type="Proteomes" id="UP001054945"/>
    </source>
</evidence>
<gene>
    <name evidence="1" type="ORF">CEXT_801991</name>
</gene>
<dbReference type="Proteomes" id="UP001054945">
    <property type="component" value="Unassembled WGS sequence"/>
</dbReference>
<organism evidence="1 2">
    <name type="scientific">Caerostris extrusa</name>
    <name type="common">Bark spider</name>
    <name type="synonym">Caerostris bankana</name>
    <dbReference type="NCBI Taxonomy" id="172846"/>
    <lineage>
        <taxon>Eukaryota</taxon>
        <taxon>Metazoa</taxon>
        <taxon>Ecdysozoa</taxon>
        <taxon>Arthropoda</taxon>
        <taxon>Chelicerata</taxon>
        <taxon>Arachnida</taxon>
        <taxon>Araneae</taxon>
        <taxon>Araneomorphae</taxon>
        <taxon>Entelegynae</taxon>
        <taxon>Araneoidea</taxon>
        <taxon>Araneidae</taxon>
        <taxon>Caerostris</taxon>
    </lineage>
</organism>
<evidence type="ECO:0000313" key="1">
    <source>
        <dbReference type="EMBL" id="GIY59454.1"/>
    </source>
</evidence>
<proteinExistence type="predicted"/>
<sequence length="71" mass="8399">MENYPPQEERKERNKDGKQNRCTVATPVFTIQCRKTASQEVVLVFLQRRGLVFSLRIYQRGFRRVVLRSAV</sequence>
<reference evidence="1 2" key="1">
    <citation type="submission" date="2021-06" db="EMBL/GenBank/DDBJ databases">
        <title>Caerostris extrusa draft genome.</title>
        <authorList>
            <person name="Kono N."/>
            <person name="Arakawa K."/>
        </authorList>
    </citation>
    <scope>NUCLEOTIDE SEQUENCE [LARGE SCALE GENOMIC DNA]</scope>
</reference>
<comment type="caution">
    <text evidence="1">The sequence shown here is derived from an EMBL/GenBank/DDBJ whole genome shotgun (WGS) entry which is preliminary data.</text>
</comment>
<name>A0AAV4UNV5_CAEEX</name>
<dbReference type="EMBL" id="BPLR01013205">
    <property type="protein sequence ID" value="GIY59454.1"/>
    <property type="molecule type" value="Genomic_DNA"/>
</dbReference>